<dbReference type="Gene3D" id="2.30.30.100">
    <property type="match status" value="1"/>
</dbReference>
<dbReference type="InterPro" id="IPR045864">
    <property type="entry name" value="aa-tRNA-synth_II/BPL/LPL"/>
</dbReference>
<dbReference type="Proteomes" id="UP000885826">
    <property type="component" value="Unassembled WGS sequence"/>
</dbReference>
<dbReference type="EMBL" id="DRIG01000045">
    <property type="protein sequence ID" value="HEC78349.1"/>
    <property type="molecule type" value="Genomic_DNA"/>
</dbReference>
<dbReference type="GO" id="GO:0005737">
    <property type="term" value="C:cytoplasm"/>
    <property type="evidence" value="ECO:0007669"/>
    <property type="project" value="TreeGrafter"/>
</dbReference>
<dbReference type="InterPro" id="IPR003142">
    <property type="entry name" value="BPL_C"/>
</dbReference>
<reference evidence="7" key="1">
    <citation type="journal article" date="2020" name="mSystems">
        <title>Genome- and Community-Level Interaction Insights into Carbon Utilization and Element Cycling Functions of Hydrothermarchaeota in Hydrothermal Sediment.</title>
        <authorList>
            <person name="Zhou Z."/>
            <person name="Liu Y."/>
            <person name="Xu W."/>
            <person name="Pan J."/>
            <person name="Luo Z.H."/>
            <person name="Li M."/>
        </authorList>
    </citation>
    <scope>NUCLEOTIDE SEQUENCE</scope>
    <source>
        <strain evidence="7">HyVt-388</strain>
    </source>
</reference>
<organism evidence="7 8">
    <name type="scientific">candidate division WOR-3 bacterium</name>
    <dbReference type="NCBI Taxonomy" id="2052148"/>
    <lineage>
        <taxon>Bacteria</taxon>
        <taxon>Bacteria division WOR-3</taxon>
    </lineage>
</organism>
<evidence type="ECO:0000256" key="1">
    <source>
        <dbReference type="ARBA" id="ARBA00022598"/>
    </source>
</evidence>
<dbReference type="Pfam" id="PF03099">
    <property type="entry name" value="BPL_LplA_LipB"/>
    <property type="match status" value="1"/>
</dbReference>
<dbReference type="NCBIfam" id="TIGR00121">
    <property type="entry name" value="birA_ligase"/>
    <property type="match status" value="1"/>
</dbReference>
<keyword evidence="3" id="KW-0067">ATP-binding</keyword>
<evidence type="ECO:0000256" key="4">
    <source>
        <dbReference type="ARBA" id="ARBA00023267"/>
    </source>
</evidence>
<proteinExistence type="predicted"/>
<keyword evidence="2" id="KW-0547">Nucleotide-binding</keyword>
<evidence type="ECO:0000259" key="6">
    <source>
        <dbReference type="PROSITE" id="PS51733"/>
    </source>
</evidence>
<name>A0A9C9ELZ0_UNCW3</name>
<comment type="caution">
    <text evidence="7">The sequence shown here is derived from an EMBL/GenBank/DDBJ whole genome shotgun (WGS) entry which is preliminary data.</text>
</comment>
<evidence type="ECO:0000256" key="5">
    <source>
        <dbReference type="ARBA" id="ARBA00024227"/>
    </source>
</evidence>
<dbReference type="GO" id="GO:0004077">
    <property type="term" value="F:biotin--[biotin carboxyl-carrier protein] ligase activity"/>
    <property type="evidence" value="ECO:0007669"/>
    <property type="project" value="UniProtKB-EC"/>
</dbReference>
<evidence type="ECO:0000256" key="3">
    <source>
        <dbReference type="ARBA" id="ARBA00022840"/>
    </source>
</evidence>
<evidence type="ECO:0000313" key="8">
    <source>
        <dbReference type="Proteomes" id="UP000885826"/>
    </source>
</evidence>
<dbReference type="CDD" id="cd16442">
    <property type="entry name" value="BPL"/>
    <property type="match status" value="1"/>
</dbReference>
<feature type="domain" description="BPL/LPL catalytic" evidence="6">
    <location>
        <begin position="1"/>
        <end position="167"/>
    </location>
</feature>
<dbReference type="PANTHER" id="PTHR12835:SF5">
    <property type="entry name" value="BIOTIN--PROTEIN LIGASE"/>
    <property type="match status" value="1"/>
</dbReference>
<evidence type="ECO:0000313" key="7">
    <source>
        <dbReference type="EMBL" id="HEC78349.1"/>
    </source>
</evidence>
<dbReference type="EC" id="6.3.4.15" evidence="5"/>
<dbReference type="SUPFAM" id="SSF55681">
    <property type="entry name" value="Class II aaRS and biotin synthetases"/>
    <property type="match status" value="1"/>
</dbReference>
<dbReference type="Gene3D" id="3.30.930.10">
    <property type="entry name" value="Bira Bifunctional Protein, Domain 2"/>
    <property type="match status" value="1"/>
</dbReference>
<dbReference type="AlphaFoldDB" id="A0A9C9ELZ0"/>
<keyword evidence="1 7" id="KW-0436">Ligase</keyword>
<dbReference type="InterPro" id="IPR004143">
    <property type="entry name" value="BPL_LPL_catalytic"/>
</dbReference>
<dbReference type="InterPro" id="IPR004408">
    <property type="entry name" value="Biotin_CoA_COase_ligase"/>
</dbReference>
<keyword evidence="4" id="KW-0092">Biotin</keyword>
<accession>A0A9C9ELZ0</accession>
<dbReference type="SUPFAM" id="SSF50037">
    <property type="entry name" value="C-terminal domain of transcriptional repressors"/>
    <property type="match status" value="1"/>
</dbReference>
<dbReference type="PANTHER" id="PTHR12835">
    <property type="entry name" value="BIOTIN PROTEIN LIGASE"/>
    <property type="match status" value="1"/>
</dbReference>
<dbReference type="InterPro" id="IPR008988">
    <property type="entry name" value="Transcriptional_repressor_C"/>
</dbReference>
<dbReference type="Pfam" id="PF02237">
    <property type="entry name" value="BPL_C"/>
    <property type="match status" value="1"/>
</dbReference>
<dbReference type="PROSITE" id="PS51733">
    <property type="entry name" value="BPL_LPL_CATALYTIC"/>
    <property type="match status" value="1"/>
</dbReference>
<dbReference type="GO" id="GO:0005524">
    <property type="term" value="F:ATP binding"/>
    <property type="evidence" value="ECO:0007669"/>
    <property type="project" value="UniProtKB-KW"/>
</dbReference>
<sequence>MIKKIIRFKEVSSTQDTARRFFHKKEEVAVSSLRQKKGRGRQGRSWSSPAGGIYLSLLLFPERRFTSIPLLAAFTIVKVLEDYGFSKISILWPNDVLLNNKKVCGIICEQFKTSLICGIGLNVNIDKFPAGLEHATSLMIEAGREFDLDELLNHIIGRFNPLYQELQDKGIKIKEVLNYLAGLGESVELVTKKGVIKGTVYDIDDDWSLLLRDSSGMIRRFYYGDVRRLLW</sequence>
<evidence type="ECO:0000256" key="2">
    <source>
        <dbReference type="ARBA" id="ARBA00022741"/>
    </source>
</evidence>
<gene>
    <name evidence="7" type="ORF">ENI34_04300</name>
</gene>
<protein>
    <recommendedName>
        <fullName evidence="5">biotin--[biotin carboxyl-carrier protein] ligase</fullName>
        <ecNumber evidence="5">6.3.4.15</ecNumber>
    </recommendedName>
</protein>